<evidence type="ECO:0000313" key="12">
    <source>
        <dbReference type="Proteomes" id="UP001209878"/>
    </source>
</evidence>
<dbReference type="InterPro" id="IPR023395">
    <property type="entry name" value="MCP_dom_sf"/>
</dbReference>
<dbReference type="Pfam" id="PF00153">
    <property type="entry name" value="Mito_carr"/>
    <property type="match status" value="2"/>
</dbReference>
<dbReference type="InterPro" id="IPR018108">
    <property type="entry name" value="MCP_transmembrane"/>
</dbReference>
<keyword evidence="9" id="KW-0813">Transport</keyword>
<keyword evidence="7 8" id="KW-0472">Membrane</keyword>
<proteinExistence type="inferred from homology"/>
<dbReference type="EMBL" id="JAODUO010000457">
    <property type="protein sequence ID" value="KAK2180130.1"/>
    <property type="molecule type" value="Genomic_DNA"/>
</dbReference>
<dbReference type="Gene3D" id="1.50.40.10">
    <property type="entry name" value="Mitochondrial carrier domain"/>
    <property type="match status" value="1"/>
</dbReference>
<comment type="subcellular location">
    <subcellularLocation>
        <location evidence="1">Mitochondrion inner membrane</location>
        <topology evidence="1">Multi-pass membrane protein</topology>
    </subcellularLocation>
</comment>
<accession>A0AAD9NRW7</accession>
<dbReference type="GO" id="GO:0005743">
    <property type="term" value="C:mitochondrial inner membrane"/>
    <property type="evidence" value="ECO:0007669"/>
    <property type="project" value="UniProtKB-SubCell"/>
</dbReference>
<evidence type="ECO:0000256" key="8">
    <source>
        <dbReference type="PROSITE-ProRule" id="PRU00282"/>
    </source>
</evidence>
<dbReference type="Proteomes" id="UP001209878">
    <property type="component" value="Unassembled WGS sequence"/>
</dbReference>
<evidence type="ECO:0000313" key="11">
    <source>
        <dbReference type="EMBL" id="KAK2180130.1"/>
    </source>
</evidence>
<dbReference type="PROSITE" id="PS50920">
    <property type="entry name" value="SOLCAR"/>
    <property type="match status" value="2"/>
</dbReference>
<keyword evidence="5" id="KW-0999">Mitochondrion inner membrane</keyword>
<keyword evidence="4" id="KW-0677">Repeat</keyword>
<evidence type="ECO:0000256" key="9">
    <source>
        <dbReference type="RuleBase" id="RU000488"/>
    </source>
</evidence>
<feature type="transmembrane region" description="Helical" evidence="10">
    <location>
        <begin position="87"/>
        <end position="110"/>
    </location>
</feature>
<evidence type="ECO:0000256" key="4">
    <source>
        <dbReference type="ARBA" id="ARBA00022737"/>
    </source>
</evidence>
<comment type="caution">
    <text evidence="11">The sequence shown here is derived from an EMBL/GenBank/DDBJ whole genome shotgun (WGS) entry which is preliminary data.</text>
</comment>
<organism evidence="11 12">
    <name type="scientific">Ridgeia piscesae</name>
    <name type="common">Tubeworm</name>
    <dbReference type="NCBI Taxonomy" id="27915"/>
    <lineage>
        <taxon>Eukaryota</taxon>
        <taxon>Metazoa</taxon>
        <taxon>Spiralia</taxon>
        <taxon>Lophotrochozoa</taxon>
        <taxon>Annelida</taxon>
        <taxon>Polychaeta</taxon>
        <taxon>Sedentaria</taxon>
        <taxon>Canalipalpata</taxon>
        <taxon>Sabellida</taxon>
        <taxon>Siboglinidae</taxon>
        <taxon>Ridgeia</taxon>
    </lineage>
</organism>
<dbReference type="AlphaFoldDB" id="A0AAD9NRW7"/>
<evidence type="ECO:0000256" key="1">
    <source>
        <dbReference type="ARBA" id="ARBA00004448"/>
    </source>
</evidence>
<evidence type="ECO:0008006" key="13">
    <source>
        <dbReference type="Google" id="ProtNLM"/>
    </source>
</evidence>
<feature type="repeat" description="Solcar" evidence="8">
    <location>
        <begin position="142"/>
        <end position="228"/>
    </location>
</feature>
<gene>
    <name evidence="11" type="ORF">NP493_458g03076</name>
</gene>
<evidence type="ECO:0000256" key="7">
    <source>
        <dbReference type="ARBA" id="ARBA00023136"/>
    </source>
</evidence>
<evidence type="ECO:0000256" key="6">
    <source>
        <dbReference type="ARBA" id="ARBA00023128"/>
    </source>
</evidence>
<protein>
    <recommendedName>
        <fullName evidence="13">Graves disease carrier protein</fullName>
    </recommendedName>
</protein>
<dbReference type="InterPro" id="IPR002167">
    <property type="entry name" value="GDC-like"/>
</dbReference>
<keyword evidence="12" id="KW-1185">Reference proteome</keyword>
<keyword evidence="6" id="KW-0496">Mitochondrion</keyword>
<dbReference type="PRINTS" id="PR00928">
    <property type="entry name" value="GRAVESDC"/>
</dbReference>
<name>A0AAD9NRW7_RIDPI</name>
<comment type="similarity">
    <text evidence="2 9">Belongs to the mitochondrial carrier (TC 2.A.29) family.</text>
</comment>
<sequence length="237" mass="26652">MVRIFPYAATQFASYEQYKVYLRKRFGSHHWTKLLAGSLAGMTAVLLTYPLDVIRARLAFQVAGEVIYTGVVDAFRVMITREGGFRALYKGIVPTMIGMAPYAGLSFYSFETLKAMMLEYFPEIFGRPCPDHEGDVVLVISAKLFCGGLAGALAQTISYPLDVARRKMQLALMLPESHKFSTWYTTILVVVQEHGIRHGLFRGLTLNYLKVTPMVAVSFSVYETMKQFLGLETWAES</sequence>
<evidence type="ECO:0000256" key="2">
    <source>
        <dbReference type="ARBA" id="ARBA00006375"/>
    </source>
</evidence>
<keyword evidence="10" id="KW-1133">Transmembrane helix</keyword>
<keyword evidence="3 8" id="KW-0812">Transmembrane</keyword>
<evidence type="ECO:0000256" key="10">
    <source>
        <dbReference type="SAM" id="Phobius"/>
    </source>
</evidence>
<evidence type="ECO:0000256" key="5">
    <source>
        <dbReference type="ARBA" id="ARBA00022792"/>
    </source>
</evidence>
<evidence type="ECO:0000256" key="3">
    <source>
        <dbReference type="ARBA" id="ARBA00022692"/>
    </source>
</evidence>
<dbReference type="PANTHER" id="PTHR24089">
    <property type="entry name" value="SOLUTE CARRIER FAMILY 25"/>
    <property type="match status" value="1"/>
</dbReference>
<feature type="transmembrane region" description="Helical" evidence="10">
    <location>
        <begin position="136"/>
        <end position="159"/>
    </location>
</feature>
<dbReference type="SUPFAM" id="SSF103506">
    <property type="entry name" value="Mitochondrial carrier"/>
    <property type="match status" value="1"/>
</dbReference>
<reference evidence="11" key="1">
    <citation type="journal article" date="2023" name="Mol. Biol. Evol.">
        <title>Third-Generation Sequencing Reveals the Adaptive Role of the Epigenome in Three Deep-Sea Polychaetes.</title>
        <authorList>
            <person name="Perez M."/>
            <person name="Aroh O."/>
            <person name="Sun Y."/>
            <person name="Lan Y."/>
            <person name="Juniper S.K."/>
            <person name="Young C.R."/>
            <person name="Angers B."/>
            <person name="Qian P.Y."/>
        </authorList>
    </citation>
    <scope>NUCLEOTIDE SEQUENCE</scope>
    <source>
        <strain evidence="11">R07B-5</strain>
    </source>
</reference>
<feature type="repeat" description="Solcar" evidence="8">
    <location>
        <begin position="28"/>
        <end position="116"/>
    </location>
</feature>